<dbReference type="HOGENOM" id="CLU_049186_1_0_1"/>
<accession>S8ED21</accession>
<evidence type="ECO:0008006" key="3">
    <source>
        <dbReference type="Google" id="ProtNLM"/>
    </source>
</evidence>
<protein>
    <recommendedName>
        <fullName evidence="3">HNH nuclease domain-containing protein</fullName>
    </recommendedName>
</protein>
<proteinExistence type="predicted"/>
<dbReference type="AlphaFoldDB" id="S8ED21"/>
<dbReference type="Proteomes" id="UP000015241">
    <property type="component" value="Unassembled WGS sequence"/>
</dbReference>
<dbReference type="eggNOG" id="ENOG502RUZS">
    <property type="taxonomic scope" value="Eukaryota"/>
</dbReference>
<name>S8ED21_FOMSC</name>
<gene>
    <name evidence="1" type="ORF">FOMPIDRAFT_1121220</name>
</gene>
<dbReference type="EMBL" id="KE504144">
    <property type="protein sequence ID" value="EPT01129.1"/>
    <property type="molecule type" value="Genomic_DNA"/>
</dbReference>
<keyword evidence="2" id="KW-1185">Reference proteome</keyword>
<dbReference type="STRING" id="743788.S8ED21"/>
<evidence type="ECO:0000313" key="1">
    <source>
        <dbReference type="EMBL" id="EPT01129.1"/>
    </source>
</evidence>
<reference evidence="1 2" key="1">
    <citation type="journal article" date="2012" name="Science">
        <title>The Paleozoic origin of enzymatic lignin decomposition reconstructed from 31 fungal genomes.</title>
        <authorList>
            <person name="Floudas D."/>
            <person name="Binder M."/>
            <person name="Riley R."/>
            <person name="Barry K."/>
            <person name="Blanchette R.A."/>
            <person name="Henrissat B."/>
            <person name="Martinez A.T."/>
            <person name="Otillar R."/>
            <person name="Spatafora J.W."/>
            <person name="Yadav J.S."/>
            <person name="Aerts A."/>
            <person name="Benoit I."/>
            <person name="Boyd A."/>
            <person name="Carlson A."/>
            <person name="Copeland A."/>
            <person name="Coutinho P.M."/>
            <person name="de Vries R.P."/>
            <person name="Ferreira P."/>
            <person name="Findley K."/>
            <person name="Foster B."/>
            <person name="Gaskell J."/>
            <person name="Glotzer D."/>
            <person name="Gorecki P."/>
            <person name="Heitman J."/>
            <person name="Hesse C."/>
            <person name="Hori C."/>
            <person name="Igarashi K."/>
            <person name="Jurgens J.A."/>
            <person name="Kallen N."/>
            <person name="Kersten P."/>
            <person name="Kohler A."/>
            <person name="Kuees U."/>
            <person name="Kumar T.K.A."/>
            <person name="Kuo A."/>
            <person name="LaButti K."/>
            <person name="Larrondo L.F."/>
            <person name="Lindquist E."/>
            <person name="Ling A."/>
            <person name="Lombard V."/>
            <person name="Lucas S."/>
            <person name="Lundell T."/>
            <person name="Martin R."/>
            <person name="McLaughlin D.J."/>
            <person name="Morgenstern I."/>
            <person name="Morin E."/>
            <person name="Murat C."/>
            <person name="Nagy L.G."/>
            <person name="Nolan M."/>
            <person name="Ohm R.A."/>
            <person name="Patyshakuliyeva A."/>
            <person name="Rokas A."/>
            <person name="Ruiz-Duenas F.J."/>
            <person name="Sabat G."/>
            <person name="Salamov A."/>
            <person name="Samejima M."/>
            <person name="Schmutz J."/>
            <person name="Slot J.C."/>
            <person name="St John F."/>
            <person name="Stenlid J."/>
            <person name="Sun H."/>
            <person name="Sun S."/>
            <person name="Syed K."/>
            <person name="Tsang A."/>
            <person name="Wiebenga A."/>
            <person name="Young D."/>
            <person name="Pisabarro A."/>
            <person name="Eastwood D.C."/>
            <person name="Martin F."/>
            <person name="Cullen D."/>
            <person name="Grigoriev I.V."/>
            <person name="Hibbett D.S."/>
        </authorList>
    </citation>
    <scope>NUCLEOTIDE SEQUENCE</scope>
    <source>
        <strain evidence="2">FP-58527</strain>
    </source>
</reference>
<dbReference type="OrthoDB" id="2104739at2759"/>
<dbReference type="InParanoid" id="S8ED21"/>
<organism evidence="1 2">
    <name type="scientific">Fomitopsis schrenkii</name>
    <name type="common">Brown rot fungus</name>
    <dbReference type="NCBI Taxonomy" id="2126942"/>
    <lineage>
        <taxon>Eukaryota</taxon>
        <taxon>Fungi</taxon>
        <taxon>Dikarya</taxon>
        <taxon>Basidiomycota</taxon>
        <taxon>Agaricomycotina</taxon>
        <taxon>Agaricomycetes</taxon>
        <taxon>Polyporales</taxon>
        <taxon>Fomitopsis</taxon>
    </lineage>
</organism>
<evidence type="ECO:0000313" key="2">
    <source>
        <dbReference type="Proteomes" id="UP000015241"/>
    </source>
</evidence>
<sequence>MRHCLGDTPTSRLATEVVSARGNNEIYELGRRYIDHLICSFRTTTTPIPPPSSHPSRPSMDQLEDMLIDAMDDSDTDHRSARIRALARDRYHCMITNAIDANSFDKHTAVQVLQSETNAAIQDVETCHILNESILQNIEPNDEFPSQARHGATALGILQVFGLQGVVERLMTVNRDDTASASGVHNLLNIVSLVHSLHGQFDRLKLAFEPTTDGEPNTYDIVFAHPARALGYMSLKNRITLVDHTRQLAQKRRFKQASGVLELPLPEPRLLALHAVCVRVAHMSGAAEALDELDRDVEATRVLARDGASANLLYMKLSPLVSTLA</sequence>